<feature type="region of interest" description="Disordered" evidence="1">
    <location>
        <begin position="1"/>
        <end position="29"/>
    </location>
</feature>
<dbReference type="Pfam" id="PF05987">
    <property type="entry name" value="DUF898"/>
    <property type="match status" value="1"/>
</dbReference>
<feature type="transmembrane region" description="Helical" evidence="2">
    <location>
        <begin position="198"/>
        <end position="217"/>
    </location>
</feature>
<keyword evidence="2" id="KW-1133">Transmembrane helix</keyword>
<feature type="transmembrane region" description="Helical" evidence="2">
    <location>
        <begin position="100"/>
        <end position="117"/>
    </location>
</feature>
<feature type="transmembrane region" description="Helical" evidence="2">
    <location>
        <begin position="329"/>
        <end position="352"/>
    </location>
</feature>
<proteinExistence type="predicted"/>
<protein>
    <submittedName>
        <fullName evidence="3">DUF898 domain-containing protein</fullName>
    </submittedName>
</protein>
<feature type="transmembrane region" description="Helical" evidence="2">
    <location>
        <begin position="47"/>
        <end position="65"/>
    </location>
</feature>
<evidence type="ECO:0000313" key="3">
    <source>
        <dbReference type="EMBL" id="NRF66294.1"/>
    </source>
</evidence>
<organism evidence="3 4">
    <name type="scientific">Pseudaquabacterium terrae</name>
    <dbReference type="NCBI Taxonomy" id="2732868"/>
    <lineage>
        <taxon>Bacteria</taxon>
        <taxon>Pseudomonadati</taxon>
        <taxon>Pseudomonadota</taxon>
        <taxon>Betaproteobacteria</taxon>
        <taxon>Burkholderiales</taxon>
        <taxon>Sphaerotilaceae</taxon>
        <taxon>Pseudaquabacterium</taxon>
    </lineage>
</organism>
<keyword evidence="2" id="KW-0812">Transmembrane</keyword>
<feature type="transmembrane region" description="Helical" evidence="2">
    <location>
        <begin position="164"/>
        <end position="186"/>
    </location>
</feature>
<evidence type="ECO:0000256" key="2">
    <source>
        <dbReference type="SAM" id="Phobius"/>
    </source>
</evidence>
<feature type="transmembrane region" description="Helical" evidence="2">
    <location>
        <begin position="246"/>
        <end position="269"/>
    </location>
</feature>
<dbReference type="Proteomes" id="UP000737171">
    <property type="component" value="Unassembled WGS sequence"/>
</dbReference>
<comment type="caution">
    <text evidence="3">The sequence shown here is derived from an EMBL/GenBank/DDBJ whole genome shotgun (WGS) entry which is preliminary data.</text>
</comment>
<dbReference type="InterPro" id="IPR010295">
    <property type="entry name" value="DUF898"/>
</dbReference>
<reference evidence="3 4" key="1">
    <citation type="submission" date="2020-05" db="EMBL/GenBank/DDBJ databases">
        <title>Aquincola sp. isolate from soil.</title>
        <authorList>
            <person name="Han J."/>
            <person name="Kim D.-U."/>
        </authorList>
    </citation>
    <scope>NUCLEOTIDE SEQUENCE [LARGE SCALE GENOMIC DNA]</scope>
    <source>
        <strain evidence="3 4">S2</strain>
    </source>
</reference>
<keyword evidence="2" id="KW-0472">Membrane</keyword>
<name>A0ABX2EB07_9BURK</name>
<accession>A0ABX2EB07</accession>
<sequence length="406" mass="43513">MDFQNTMPLPPAAAPVQSRAAPVRRATAPPPSAGNLPLRFTGSGSEYFRIWIVNLLLTIVTLGLYHPFAKARRLRYFHANTVVGGHALGFHGDPWKMLRGFLLMLVFGAVYVGAGQFSVTAGALAGAAFALLWPALWQSSLRFRLANTSWRGLRMRFDGDLRGAYAALLPLLLPLAVMLVASAGLGQPGQPEPSALRAAIAGFSMLAIALLLPYTLARIKRYQHGHYALAGEVTQLDVRTRSFYGWALRTFLVSVLPLGLIGIAAAAVLPDMRHLRGDAALRASIGFGGLLLLAYLVTLLLTQSYAVARLQNLVWSATRSPRLSFDSRLGFGALMGLMAKNLVLMLVTLGLYRPFAVIAMTRLRLEAVSIDAADDIEQWSAAAAARGTPEAAGDAAGDLLGIDIGL</sequence>
<evidence type="ECO:0000313" key="4">
    <source>
        <dbReference type="Proteomes" id="UP000737171"/>
    </source>
</evidence>
<dbReference type="RefSeq" id="WP_173121096.1">
    <property type="nucleotide sequence ID" value="NZ_JABRWJ010000001.1"/>
</dbReference>
<evidence type="ECO:0000256" key="1">
    <source>
        <dbReference type="SAM" id="MobiDB-lite"/>
    </source>
</evidence>
<gene>
    <name evidence="3" type="ORF">HLB44_04790</name>
</gene>
<keyword evidence="4" id="KW-1185">Reference proteome</keyword>
<feature type="transmembrane region" description="Helical" evidence="2">
    <location>
        <begin position="123"/>
        <end position="143"/>
    </location>
</feature>
<feature type="transmembrane region" description="Helical" evidence="2">
    <location>
        <begin position="281"/>
        <end position="308"/>
    </location>
</feature>
<dbReference type="EMBL" id="JABRWJ010000001">
    <property type="protein sequence ID" value="NRF66294.1"/>
    <property type="molecule type" value="Genomic_DNA"/>
</dbReference>